<keyword evidence="2" id="KW-0378">Hydrolase</keyword>
<keyword evidence="3" id="KW-1185">Reference proteome</keyword>
<organism evidence="2 3">
    <name type="scientific">Paenibacillus protaetiae</name>
    <dbReference type="NCBI Taxonomy" id="2509456"/>
    <lineage>
        <taxon>Bacteria</taxon>
        <taxon>Bacillati</taxon>
        <taxon>Bacillota</taxon>
        <taxon>Bacilli</taxon>
        <taxon>Bacillales</taxon>
        <taxon>Paenibacillaceae</taxon>
        <taxon>Paenibacillus</taxon>
    </lineage>
</organism>
<dbReference type="GO" id="GO:0016787">
    <property type="term" value="F:hydrolase activity"/>
    <property type="evidence" value="ECO:0007669"/>
    <property type="project" value="UniProtKB-KW"/>
</dbReference>
<dbReference type="Proteomes" id="UP000293568">
    <property type="component" value="Chromosome"/>
</dbReference>
<dbReference type="InterPro" id="IPR029058">
    <property type="entry name" value="AB_hydrolase_fold"/>
</dbReference>
<feature type="domain" description="Serine aminopeptidase S33" evidence="1">
    <location>
        <begin position="31"/>
        <end position="261"/>
    </location>
</feature>
<evidence type="ECO:0000313" key="2">
    <source>
        <dbReference type="EMBL" id="QAY68087.1"/>
    </source>
</evidence>
<dbReference type="RefSeq" id="WP_129443520.1">
    <property type="nucleotide sequence ID" value="NZ_CP035492.1"/>
</dbReference>
<reference evidence="2 3" key="1">
    <citation type="submission" date="2019-01" db="EMBL/GenBank/DDBJ databases">
        <title>Genome sequencing of strain FW100M-2.</title>
        <authorList>
            <person name="Heo J."/>
            <person name="Kim S.-J."/>
            <person name="Kim J.-S."/>
            <person name="Hong S.-B."/>
            <person name="Kwon S.-W."/>
        </authorList>
    </citation>
    <scope>NUCLEOTIDE SEQUENCE [LARGE SCALE GENOMIC DNA]</scope>
    <source>
        <strain evidence="2 3">FW100M-2</strain>
    </source>
</reference>
<dbReference type="InterPro" id="IPR000073">
    <property type="entry name" value="AB_hydrolase_1"/>
</dbReference>
<dbReference type="OrthoDB" id="9806902at2"/>
<evidence type="ECO:0000313" key="3">
    <source>
        <dbReference type="Proteomes" id="UP000293568"/>
    </source>
</evidence>
<evidence type="ECO:0000259" key="1">
    <source>
        <dbReference type="Pfam" id="PF12146"/>
    </source>
</evidence>
<dbReference type="KEGG" id="pprt:ET464_18655"/>
<dbReference type="SUPFAM" id="SSF53474">
    <property type="entry name" value="alpha/beta-Hydrolases"/>
    <property type="match status" value="1"/>
</dbReference>
<accession>A0A4P6F4H8</accession>
<protein>
    <submittedName>
        <fullName evidence="2">Alpha/beta hydrolase</fullName>
    </submittedName>
</protein>
<dbReference type="PANTHER" id="PTHR11614">
    <property type="entry name" value="PHOSPHOLIPASE-RELATED"/>
    <property type="match status" value="1"/>
</dbReference>
<name>A0A4P6F4H8_9BACL</name>
<dbReference type="InterPro" id="IPR051044">
    <property type="entry name" value="MAG_DAG_Lipase"/>
</dbReference>
<sequence length="277" mass="30870">MRRNDWTLIAEDGTELYARSWHPGERTALLGAVCLVHGMGEHGERYARLAESLTAAGFAVFAHDQRGHGRTPGQRGHTPLEEAVSDACRLIGEARSQCEGVPVFLYGHSMGGNVALNCALRENPPIQGLILSSPWLRLASPPPAVQVWLGKQISRFAPRFTQSTRLKLQDLYRSGYTDSAAWHDLYNHTKITVSTYLAFHESGEWALHHADRLSCPLLLLHGTADRVVSYAASEELASRTERLCTFLSWEDNLHELHNDLDGESVAASVVFWLRTYL</sequence>
<proteinExistence type="predicted"/>
<dbReference type="EMBL" id="CP035492">
    <property type="protein sequence ID" value="QAY68087.1"/>
    <property type="molecule type" value="Genomic_DNA"/>
</dbReference>
<dbReference type="AlphaFoldDB" id="A0A4P6F4H8"/>
<dbReference type="InterPro" id="IPR022742">
    <property type="entry name" value="Hydrolase_4"/>
</dbReference>
<gene>
    <name evidence="2" type="ORF">ET464_18655</name>
</gene>
<dbReference type="PRINTS" id="PR00111">
    <property type="entry name" value="ABHYDROLASE"/>
</dbReference>
<dbReference type="Gene3D" id="3.40.50.1820">
    <property type="entry name" value="alpha/beta hydrolase"/>
    <property type="match status" value="1"/>
</dbReference>
<dbReference type="Pfam" id="PF12146">
    <property type="entry name" value="Hydrolase_4"/>
    <property type="match status" value="1"/>
</dbReference>